<evidence type="ECO:0000259" key="4">
    <source>
        <dbReference type="PROSITE" id="PS51000"/>
    </source>
</evidence>
<dbReference type="PANTHER" id="PTHR30363:SF44">
    <property type="entry name" value="AGA OPERON TRANSCRIPTIONAL REPRESSOR-RELATED"/>
    <property type="match status" value="1"/>
</dbReference>
<organism evidence="5 6">
    <name type="scientific">Arthrobacter gallicola</name>
    <dbReference type="NCBI Taxonomy" id="2762225"/>
    <lineage>
        <taxon>Bacteria</taxon>
        <taxon>Bacillati</taxon>
        <taxon>Actinomycetota</taxon>
        <taxon>Actinomycetes</taxon>
        <taxon>Micrococcales</taxon>
        <taxon>Micrococcaceae</taxon>
        <taxon>Arthrobacter</taxon>
    </lineage>
</organism>
<dbReference type="Proteomes" id="UP000609874">
    <property type="component" value="Unassembled WGS sequence"/>
</dbReference>
<dbReference type="SMART" id="SM00420">
    <property type="entry name" value="HTH_DEOR"/>
    <property type="match status" value="1"/>
</dbReference>
<reference evidence="5 6" key="1">
    <citation type="submission" date="2020-08" db="EMBL/GenBank/DDBJ databases">
        <title>A Genomic Blueprint of the Chicken Gut Microbiome.</title>
        <authorList>
            <person name="Gilroy R."/>
            <person name="Ravi A."/>
            <person name="Getino M."/>
            <person name="Pursley I."/>
            <person name="Horton D.L."/>
            <person name="Alikhan N.-F."/>
            <person name="Baker D."/>
            <person name="Gharbi K."/>
            <person name="Hall N."/>
            <person name="Watson M."/>
            <person name="Adriaenssens E.M."/>
            <person name="Foster-Nyarko E."/>
            <person name="Jarju S."/>
            <person name="Secka A."/>
            <person name="Antonio M."/>
            <person name="Oren A."/>
            <person name="Chaudhuri R."/>
            <person name="La Ragione R.M."/>
            <person name="Hildebrand F."/>
            <person name="Pallen M.J."/>
        </authorList>
    </citation>
    <scope>NUCLEOTIDE SEQUENCE [LARGE SCALE GENOMIC DNA]</scope>
    <source>
        <strain evidence="5 6">Sa2CUA1</strain>
    </source>
</reference>
<keyword evidence="2" id="KW-0238">DNA-binding</keyword>
<protein>
    <submittedName>
        <fullName evidence="5">DeoR/GlpR transcriptional regulator</fullName>
    </submittedName>
</protein>
<dbReference type="InterPro" id="IPR036390">
    <property type="entry name" value="WH_DNA-bd_sf"/>
</dbReference>
<evidence type="ECO:0000313" key="5">
    <source>
        <dbReference type="EMBL" id="MBD7996571.1"/>
    </source>
</evidence>
<dbReference type="Gene3D" id="3.40.50.1360">
    <property type="match status" value="1"/>
</dbReference>
<dbReference type="SMART" id="SM01134">
    <property type="entry name" value="DeoRC"/>
    <property type="match status" value="1"/>
</dbReference>
<dbReference type="RefSeq" id="WP_191808843.1">
    <property type="nucleotide sequence ID" value="NZ_JACSQD010000007.1"/>
</dbReference>
<gene>
    <name evidence="5" type="ORF">H9639_14830</name>
</gene>
<comment type="caution">
    <text evidence="5">The sequence shown here is derived from an EMBL/GenBank/DDBJ whole genome shotgun (WGS) entry which is preliminary data.</text>
</comment>
<dbReference type="PROSITE" id="PS00894">
    <property type="entry name" value="HTH_DEOR_1"/>
    <property type="match status" value="1"/>
</dbReference>
<evidence type="ECO:0000256" key="2">
    <source>
        <dbReference type="ARBA" id="ARBA00023125"/>
    </source>
</evidence>
<name>A0ABR8UWU7_9MICC</name>
<dbReference type="InterPro" id="IPR001034">
    <property type="entry name" value="DeoR_HTH"/>
</dbReference>
<dbReference type="Gene3D" id="1.10.10.10">
    <property type="entry name" value="Winged helix-like DNA-binding domain superfamily/Winged helix DNA-binding domain"/>
    <property type="match status" value="1"/>
</dbReference>
<dbReference type="SUPFAM" id="SSF100950">
    <property type="entry name" value="NagB/RpiA/CoA transferase-like"/>
    <property type="match status" value="1"/>
</dbReference>
<dbReference type="PRINTS" id="PR00037">
    <property type="entry name" value="HTHLACR"/>
</dbReference>
<evidence type="ECO:0000256" key="1">
    <source>
        <dbReference type="ARBA" id="ARBA00023015"/>
    </source>
</evidence>
<proteinExistence type="predicted"/>
<dbReference type="EMBL" id="JACSQD010000007">
    <property type="protein sequence ID" value="MBD7996571.1"/>
    <property type="molecule type" value="Genomic_DNA"/>
</dbReference>
<evidence type="ECO:0000313" key="6">
    <source>
        <dbReference type="Proteomes" id="UP000609874"/>
    </source>
</evidence>
<dbReference type="SUPFAM" id="SSF46785">
    <property type="entry name" value="Winged helix' DNA-binding domain"/>
    <property type="match status" value="1"/>
</dbReference>
<evidence type="ECO:0000256" key="3">
    <source>
        <dbReference type="ARBA" id="ARBA00023163"/>
    </source>
</evidence>
<dbReference type="InterPro" id="IPR036388">
    <property type="entry name" value="WH-like_DNA-bd_sf"/>
</dbReference>
<keyword evidence="6" id="KW-1185">Reference proteome</keyword>
<dbReference type="InterPro" id="IPR050313">
    <property type="entry name" value="Carb_Metab_HTH_regulators"/>
</dbReference>
<dbReference type="PANTHER" id="PTHR30363">
    <property type="entry name" value="HTH-TYPE TRANSCRIPTIONAL REGULATOR SRLR-RELATED"/>
    <property type="match status" value="1"/>
</dbReference>
<keyword evidence="3" id="KW-0804">Transcription</keyword>
<dbReference type="InterPro" id="IPR018356">
    <property type="entry name" value="Tscrpt_reg_HTH_DeoR_CS"/>
</dbReference>
<dbReference type="InterPro" id="IPR014036">
    <property type="entry name" value="DeoR-like_C"/>
</dbReference>
<feature type="domain" description="HTH deoR-type" evidence="4">
    <location>
        <begin position="3"/>
        <end position="58"/>
    </location>
</feature>
<dbReference type="Pfam" id="PF00455">
    <property type="entry name" value="DeoRC"/>
    <property type="match status" value="1"/>
</dbReference>
<accession>A0ABR8UWU7</accession>
<dbReference type="PROSITE" id="PS51000">
    <property type="entry name" value="HTH_DEOR_2"/>
    <property type="match status" value="1"/>
</dbReference>
<dbReference type="InterPro" id="IPR037171">
    <property type="entry name" value="NagB/RpiA_transferase-like"/>
</dbReference>
<dbReference type="Pfam" id="PF08220">
    <property type="entry name" value="HTH_DeoR"/>
    <property type="match status" value="1"/>
</dbReference>
<sequence>MEKTERLNAILDLLAAQGQVQVEDIVSGLQVSPATARRDLDALAAQRLLTRTRGGATMEAVAYDLPARYTRDDQAAQKQAIAQAASALVPRGAVIGLCGGTTSTAIAHALGMRRDLMEPSNKPTLTVVTNAINIAAQLVVRPNIRVMVTGGVVNPRSYELVGPYTDTILQRVALDFAFVGVNGLDPEVGPTINDEAEAAVNSLMSRRASETFIVADSSKIGTRSFATLGGFVFSNLITDNGITAEEKAAFEAGGTKVIVAGPKKAAPER</sequence>
<keyword evidence="1" id="KW-0805">Transcription regulation</keyword>